<evidence type="ECO:0000259" key="2">
    <source>
        <dbReference type="Pfam" id="PF13349"/>
    </source>
</evidence>
<evidence type="ECO:0000256" key="1">
    <source>
        <dbReference type="SAM" id="SignalP"/>
    </source>
</evidence>
<gene>
    <name evidence="3" type="ORF">IAA21_03080</name>
</gene>
<evidence type="ECO:0000313" key="4">
    <source>
        <dbReference type="Proteomes" id="UP000824041"/>
    </source>
</evidence>
<dbReference type="EMBL" id="DXBU01000041">
    <property type="protein sequence ID" value="HIZ21766.1"/>
    <property type="molecule type" value="Genomic_DNA"/>
</dbReference>
<reference evidence="3" key="1">
    <citation type="journal article" date="2021" name="PeerJ">
        <title>Extensive microbial diversity within the chicken gut microbiome revealed by metagenomics and culture.</title>
        <authorList>
            <person name="Gilroy R."/>
            <person name="Ravi A."/>
            <person name="Getino M."/>
            <person name="Pursley I."/>
            <person name="Horton D.L."/>
            <person name="Alikhan N.F."/>
            <person name="Baker D."/>
            <person name="Gharbi K."/>
            <person name="Hall N."/>
            <person name="Watson M."/>
            <person name="Adriaenssens E.M."/>
            <person name="Foster-Nyarko E."/>
            <person name="Jarju S."/>
            <person name="Secka A."/>
            <person name="Antonio M."/>
            <person name="Oren A."/>
            <person name="Chaudhuri R.R."/>
            <person name="La Ragione R."/>
            <person name="Hildebrand F."/>
            <person name="Pallen M.J."/>
        </authorList>
    </citation>
    <scope>NUCLEOTIDE SEQUENCE</scope>
    <source>
        <strain evidence="3">14324</strain>
    </source>
</reference>
<name>A0A9D2ISN3_9FIRM</name>
<dbReference type="Gene3D" id="2.160.20.120">
    <property type="match status" value="1"/>
</dbReference>
<feature type="chain" id="PRO_5038614495" evidence="1">
    <location>
        <begin position="28"/>
        <end position="285"/>
    </location>
</feature>
<dbReference type="AlphaFoldDB" id="A0A9D2ISN3"/>
<accession>A0A9D2ISN3</accession>
<dbReference type="InterPro" id="IPR025164">
    <property type="entry name" value="Toastrack_DUF4097"/>
</dbReference>
<feature type="signal peptide" evidence="1">
    <location>
        <begin position="1"/>
        <end position="27"/>
    </location>
</feature>
<sequence length="285" mass="31679">MKKFIKVMLILAAVFFAAGLCFSVGGAAMGATLKSVQVADQIREWYHGFLDDDWEETEDRISTEKDLETPSSQRGKEVYEYDSMDEAEVELKYDAFYVEYHDQDNICVEVENDPDNSVQVTMEGKKLKIQSKTRKRKDRKVTLYLPKDSILEKFSAEIGAGMVEFTEDFSAEDVEIQVGAGQVSNRGTLKAGTFEVEVGVGSAEIFGLDARDIKGECGTGELYLEMSGRETDYGYQLKCGLGSITIGENEYFSLNRTRTLENPGAEGRMELECGLGGIVVDFLEG</sequence>
<proteinExistence type="predicted"/>
<dbReference type="Pfam" id="PF13349">
    <property type="entry name" value="DUF4097"/>
    <property type="match status" value="1"/>
</dbReference>
<reference evidence="3" key="2">
    <citation type="submission" date="2021-04" db="EMBL/GenBank/DDBJ databases">
        <authorList>
            <person name="Gilroy R."/>
        </authorList>
    </citation>
    <scope>NUCLEOTIDE SEQUENCE</scope>
    <source>
        <strain evidence="3">14324</strain>
    </source>
</reference>
<dbReference type="Proteomes" id="UP000824041">
    <property type="component" value="Unassembled WGS sequence"/>
</dbReference>
<organism evidence="3 4">
    <name type="scientific">Candidatus Blautia faecigallinarum</name>
    <dbReference type="NCBI Taxonomy" id="2838488"/>
    <lineage>
        <taxon>Bacteria</taxon>
        <taxon>Bacillati</taxon>
        <taxon>Bacillota</taxon>
        <taxon>Clostridia</taxon>
        <taxon>Lachnospirales</taxon>
        <taxon>Lachnospiraceae</taxon>
        <taxon>Blautia</taxon>
    </lineage>
</organism>
<comment type="caution">
    <text evidence="3">The sequence shown here is derived from an EMBL/GenBank/DDBJ whole genome shotgun (WGS) entry which is preliminary data.</text>
</comment>
<protein>
    <submittedName>
        <fullName evidence="3">DUF4097 domain-containing protein</fullName>
    </submittedName>
</protein>
<feature type="domain" description="DUF4097" evidence="2">
    <location>
        <begin position="94"/>
        <end position="205"/>
    </location>
</feature>
<keyword evidence="1" id="KW-0732">Signal</keyword>
<evidence type="ECO:0000313" key="3">
    <source>
        <dbReference type="EMBL" id="HIZ21766.1"/>
    </source>
</evidence>